<evidence type="ECO:0000259" key="1">
    <source>
        <dbReference type="Pfam" id="PF12657"/>
    </source>
</evidence>
<dbReference type="PANTHER" id="PTHR15496:SF2">
    <property type="entry name" value="GENERAL TRANSCRIPTION FACTOR 3C POLYPEPTIDE 4"/>
    <property type="match status" value="1"/>
</dbReference>
<evidence type="ECO:0000313" key="3">
    <source>
        <dbReference type="EMBL" id="CAE6412890.1"/>
    </source>
</evidence>
<organism evidence="3 4">
    <name type="scientific">Rhizoctonia solani</name>
    <dbReference type="NCBI Taxonomy" id="456999"/>
    <lineage>
        <taxon>Eukaryota</taxon>
        <taxon>Fungi</taxon>
        <taxon>Dikarya</taxon>
        <taxon>Basidiomycota</taxon>
        <taxon>Agaricomycotina</taxon>
        <taxon>Agaricomycetes</taxon>
        <taxon>Cantharellales</taxon>
        <taxon>Ceratobasidiaceae</taxon>
        <taxon>Rhizoctonia</taxon>
    </lineage>
</organism>
<dbReference type="InterPro" id="IPR044230">
    <property type="entry name" value="GTF3C4"/>
</dbReference>
<dbReference type="GO" id="GO:0004402">
    <property type="term" value="F:histone acetyltransferase activity"/>
    <property type="evidence" value="ECO:0007669"/>
    <property type="project" value="InterPro"/>
</dbReference>
<dbReference type="InterPro" id="IPR024764">
    <property type="entry name" value="TFIIIC_Znf"/>
</dbReference>
<name>A0A8H2X0E6_9AGAM</name>
<gene>
    <name evidence="3" type="ORF">RDB_LOCUS3616</name>
</gene>
<comment type="caution">
    <text evidence="3">The sequence shown here is derived from an EMBL/GenBank/DDBJ whole genome shotgun (WGS) entry which is preliminary data.</text>
</comment>
<evidence type="ECO:0008006" key="5">
    <source>
        <dbReference type="Google" id="ProtNLM"/>
    </source>
</evidence>
<sequence length="753" mass="81988">MSLTSSLILDDSPLSASTDVIQYSADGQISVVTRSAIYIVTPDFHAFSNQNGNLPQGNQLGWSKTAIHDFGTIKSWSDGRTEWSTLSLATAESVWQATSWSPSGLNRLGGCLLASLTNNFQLAIWAPVKNPSTGEWTRIADITEYQIASYGGEDDIAPEDLLKCQSCSIAWSGSCHQGTTSLLEAKNHSLLAVGARSGDLSFFSWDLSVDATRSCFNFKLADVWIVRLVWSKWRSVNNNEPSHFIQASLACGLSNGSVWVLNIKQGSGGEDEDKRQQYSVADSTLVIEPDSRSITAMTFIEVESKSQPLLAVAKPGFITLCNIPIPTEDEMAEDPSLHTVVLSSPRTSLASSAVSTCVGLHYVPSDDSLVVILAEGSIITIADVSQQAYLREQGDGRLSTHGLSKTVRRITGIAENQPLERAEYARIYGIHFMGTENYALWAQEVLQSYDLSFRIQATYKARVCLVKLWEHDEDRNSQLATSLSAALSSHNLVALYSPGVVLNQILFELLQASSVVSAAPRLLPVLAPEWGLLLNANQFANEDSSVSTNNDHFASQTRLKLSVVQSLVNREGLPDNLVLELKSLLGALTETATALRIQAVVERIVTSSEGETAELTTVLHFIHASQFCPIPSTLLQRFQNMKESGGDYIQRHSPNLVYLSNDGAGLLNLSRAADLGEKCPACQQVVLFQNLAQARCQAGHVWERCATSFRLLTGLGSLTCGGCGRKTLDYTPQILAEPGTHCVMCGNRYFRAL</sequence>
<accession>A0A8H2X0E6</accession>
<dbReference type="GO" id="GO:0006384">
    <property type="term" value="P:transcription initiation at RNA polymerase III promoter"/>
    <property type="evidence" value="ECO:0007669"/>
    <property type="project" value="InterPro"/>
</dbReference>
<evidence type="ECO:0000313" key="4">
    <source>
        <dbReference type="Proteomes" id="UP000663861"/>
    </source>
</evidence>
<dbReference type="Pfam" id="PF12657">
    <property type="entry name" value="TFIIIC_delta"/>
    <property type="match status" value="1"/>
</dbReference>
<dbReference type="PANTHER" id="PTHR15496">
    <property type="entry name" value="GENERAL TRANSCRIPTION FACTOR 3C POLYPEPTIDE 4 FAMILY"/>
    <property type="match status" value="1"/>
</dbReference>
<dbReference type="EMBL" id="CAJMWY010000058">
    <property type="protein sequence ID" value="CAE6412890.1"/>
    <property type="molecule type" value="Genomic_DNA"/>
</dbReference>
<feature type="domain" description="Transcription factor IIIC putative zinc-finger" evidence="2">
    <location>
        <begin position="672"/>
        <end position="747"/>
    </location>
</feature>
<dbReference type="Pfam" id="PF12660">
    <property type="entry name" value="zf-TFIIIC"/>
    <property type="match status" value="1"/>
</dbReference>
<proteinExistence type="predicted"/>
<protein>
    <recommendedName>
        <fullName evidence="5">Transcription factor IIIC 90kDa subunit N-terminal domain-containing protein</fullName>
    </recommendedName>
</protein>
<evidence type="ECO:0000259" key="2">
    <source>
        <dbReference type="Pfam" id="PF12660"/>
    </source>
</evidence>
<dbReference type="GO" id="GO:0000127">
    <property type="term" value="C:transcription factor TFIIIC complex"/>
    <property type="evidence" value="ECO:0007669"/>
    <property type="project" value="InterPro"/>
</dbReference>
<feature type="domain" description="Transcription factor IIIC 90kDa subunit N-terminal" evidence="1">
    <location>
        <begin position="24"/>
        <end position="368"/>
    </location>
</feature>
<dbReference type="InterPro" id="IPR024761">
    <property type="entry name" value="TFIIIC_delta_N"/>
</dbReference>
<reference evidence="3" key="1">
    <citation type="submission" date="2021-01" db="EMBL/GenBank/DDBJ databases">
        <authorList>
            <person name="Kaushik A."/>
        </authorList>
    </citation>
    <scope>NUCLEOTIDE SEQUENCE</scope>
    <source>
        <strain evidence="3">AG4-RS23</strain>
    </source>
</reference>
<dbReference type="AlphaFoldDB" id="A0A8H2X0E6"/>
<dbReference type="Proteomes" id="UP000663861">
    <property type="component" value="Unassembled WGS sequence"/>
</dbReference>